<dbReference type="EMBL" id="FXAZ01000002">
    <property type="protein sequence ID" value="SMG37507.1"/>
    <property type="molecule type" value="Genomic_DNA"/>
</dbReference>
<proteinExistence type="predicted"/>
<evidence type="ECO:0000313" key="3">
    <source>
        <dbReference type="EMBL" id="SMG37507.1"/>
    </source>
</evidence>
<dbReference type="AlphaFoldDB" id="A0A1X7K9I9"/>
<accession>A0A1X7K9I9</accession>
<dbReference type="Gene3D" id="3.40.50.2000">
    <property type="entry name" value="Glycogen Phosphorylase B"/>
    <property type="match status" value="2"/>
</dbReference>
<evidence type="ECO:0000259" key="2">
    <source>
        <dbReference type="Pfam" id="PF13439"/>
    </source>
</evidence>
<dbReference type="GO" id="GO:0016757">
    <property type="term" value="F:glycosyltransferase activity"/>
    <property type="evidence" value="ECO:0007669"/>
    <property type="project" value="InterPro"/>
</dbReference>
<dbReference type="PANTHER" id="PTHR45947:SF14">
    <property type="entry name" value="SLL1723 PROTEIN"/>
    <property type="match status" value="1"/>
</dbReference>
<keyword evidence="3" id="KW-0808">Transferase</keyword>
<keyword evidence="4" id="KW-1185">Reference proteome</keyword>
<gene>
    <name evidence="3" type="ORF">SAMN06295960_2228</name>
</gene>
<dbReference type="InterPro" id="IPR028098">
    <property type="entry name" value="Glyco_trans_4-like_N"/>
</dbReference>
<organism evidence="3 4">
    <name type="scientific">Paenibacillus aquistagni</name>
    <dbReference type="NCBI Taxonomy" id="1852522"/>
    <lineage>
        <taxon>Bacteria</taxon>
        <taxon>Bacillati</taxon>
        <taxon>Bacillota</taxon>
        <taxon>Bacilli</taxon>
        <taxon>Bacillales</taxon>
        <taxon>Paenibacillaceae</taxon>
        <taxon>Paenibacillus</taxon>
    </lineage>
</organism>
<evidence type="ECO:0000259" key="1">
    <source>
        <dbReference type="Pfam" id="PF00534"/>
    </source>
</evidence>
<dbReference type="Pfam" id="PF00534">
    <property type="entry name" value="Glycos_transf_1"/>
    <property type="match status" value="1"/>
</dbReference>
<dbReference type="STRING" id="1852522.SAMN06295960_2228"/>
<dbReference type="InterPro" id="IPR050194">
    <property type="entry name" value="Glycosyltransferase_grp1"/>
</dbReference>
<sequence>MLYHTAKHLDAEKYRTVVISLLPGGKVADMLHHDQVEVYSLTVKHKWQLPFRFIKLLMYLRKLQPDIIHSYMFHADIIGRFIGKLLNIPVVISSIRNEHIGGRHREWLLRLTDRLTDCVTVVCKKAGQVQADRGTIREEKMKVIYNGIDLSRFTPISMSRREDIRSQWGVGRTDLVFICVGRLDPQKNHRMLLSAFHKLAMLHEQAKLVLVGDGQLRGELEREVRELELEKQVEFMGVCTNVQELLQAADVFVLASKWEGLPNVVLEAMAAGTPAIATSVGGTPEVVIDQETGLLVESEDEYGLLQAMKVMIEIGDAGRQMFSEHAKERVHEHFTIAQTIANTESLYEELLLKKQKGKKQLKQHAAVLQDERG</sequence>
<dbReference type="PANTHER" id="PTHR45947">
    <property type="entry name" value="SULFOQUINOVOSYL TRANSFERASE SQD2"/>
    <property type="match status" value="1"/>
</dbReference>
<dbReference type="SUPFAM" id="SSF53756">
    <property type="entry name" value="UDP-Glycosyltransferase/glycogen phosphorylase"/>
    <property type="match status" value="1"/>
</dbReference>
<name>A0A1X7K9I9_9BACL</name>
<evidence type="ECO:0000313" key="4">
    <source>
        <dbReference type="Proteomes" id="UP000193834"/>
    </source>
</evidence>
<dbReference type="InterPro" id="IPR001296">
    <property type="entry name" value="Glyco_trans_1"/>
</dbReference>
<dbReference type="Proteomes" id="UP000193834">
    <property type="component" value="Unassembled WGS sequence"/>
</dbReference>
<dbReference type="Pfam" id="PF13439">
    <property type="entry name" value="Glyco_transf_4"/>
    <property type="match status" value="1"/>
</dbReference>
<feature type="domain" description="Glycosyl transferase family 1" evidence="1">
    <location>
        <begin position="161"/>
        <end position="328"/>
    </location>
</feature>
<protein>
    <submittedName>
        <fullName evidence="3">Glycosyltransferase involved in cell wall bisynthesis</fullName>
    </submittedName>
</protein>
<feature type="domain" description="Glycosyltransferase subfamily 4-like N-terminal" evidence="2">
    <location>
        <begin position="2"/>
        <end position="152"/>
    </location>
</feature>
<reference evidence="3 4" key="1">
    <citation type="submission" date="2017-04" db="EMBL/GenBank/DDBJ databases">
        <authorList>
            <person name="Afonso C.L."/>
            <person name="Miller P.J."/>
            <person name="Scott M.A."/>
            <person name="Spackman E."/>
            <person name="Goraichik I."/>
            <person name="Dimitrov K.M."/>
            <person name="Suarez D.L."/>
            <person name="Swayne D.E."/>
        </authorList>
    </citation>
    <scope>NUCLEOTIDE SEQUENCE [LARGE SCALE GENOMIC DNA]</scope>
    <source>
        <strain evidence="3 4">11</strain>
    </source>
</reference>